<reference evidence="1 2" key="1">
    <citation type="journal article" date="2021" name="BMC Biol.">
        <title>Horizontally acquired antibacterial genes associated with adaptive radiation of ladybird beetles.</title>
        <authorList>
            <person name="Li H.S."/>
            <person name="Tang X.F."/>
            <person name="Huang Y.H."/>
            <person name="Xu Z.Y."/>
            <person name="Chen M.L."/>
            <person name="Du X.Y."/>
            <person name="Qiu B.Y."/>
            <person name="Chen P.T."/>
            <person name="Zhang W."/>
            <person name="Slipinski A."/>
            <person name="Escalona H.E."/>
            <person name="Waterhouse R.M."/>
            <person name="Zwick A."/>
            <person name="Pang H."/>
        </authorList>
    </citation>
    <scope>NUCLEOTIDE SEQUENCE [LARGE SCALE GENOMIC DNA]</scope>
    <source>
        <strain evidence="1">SYSU2018</strain>
    </source>
</reference>
<dbReference type="Pfam" id="PF08584">
    <property type="entry name" value="Ribonuc_P_40"/>
    <property type="match status" value="1"/>
</dbReference>
<gene>
    <name evidence="1" type="ORF">HHI36_003831</name>
</gene>
<name>A0ABD2NQ18_9CUCU</name>
<dbReference type="PANTHER" id="PTHR15396:SF1">
    <property type="entry name" value="RIBONUCLEASE P PROTEIN SUBUNIT P40"/>
    <property type="match status" value="1"/>
</dbReference>
<dbReference type="AlphaFoldDB" id="A0ABD2NQ18"/>
<keyword evidence="2" id="KW-1185">Reference proteome</keyword>
<comment type="caution">
    <text evidence="1">The sequence shown here is derived from an EMBL/GenBank/DDBJ whole genome shotgun (WGS) entry which is preliminary data.</text>
</comment>
<dbReference type="PANTHER" id="PTHR15396">
    <property type="entry name" value="RIBONUCLEASE P PROTEIN SUBUNIT P40"/>
    <property type="match status" value="1"/>
</dbReference>
<protein>
    <submittedName>
        <fullName evidence="1">Uncharacterized protein</fullName>
    </submittedName>
</protein>
<organism evidence="1 2">
    <name type="scientific">Cryptolaemus montrouzieri</name>
    <dbReference type="NCBI Taxonomy" id="559131"/>
    <lineage>
        <taxon>Eukaryota</taxon>
        <taxon>Metazoa</taxon>
        <taxon>Ecdysozoa</taxon>
        <taxon>Arthropoda</taxon>
        <taxon>Hexapoda</taxon>
        <taxon>Insecta</taxon>
        <taxon>Pterygota</taxon>
        <taxon>Neoptera</taxon>
        <taxon>Endopterygota</taxon>
        <taxon>Coleoptera</taxon>
        <taxon>Polyphaga</taxon>
        <taxon>Cucujiformia</taxon>
        <taxon>Coccinelloidea</taxon>
        <taxon>Coccinellidae</taxon>
        <taxon>Scymninae</taxon>
        <taxon>Scymnini</taxon>
        <taxon>Cryptolaemus</taxon>
    </lineage>
</organism>
<dbReference type="Proteomes" id="UP001516400">
    <property type="component" value="Unassembled WGS sequence"/>
</dbReference>
<evidence type="ECO:0000313" key="1">
    <source>
        <dbReference type="EMBL" id="KAL3280599.1"/>
    </source>
</evidence>
<proteinExistence type="predicted"/>
<dbReference type="InterPro" id="IPR013893">
    <property type="entry name" value="RNase_P_Rpp40"/>
</dbReference>
<accession>A0ABD2NQ18</accession>
<sequence length="113" mass="13160">MICIDGSLNKQLDFISTYVTPEPYIYLGQVKILRWTGFFSGRVVADFLLELERYYGSSKFWKAIYFQGFSDSPVAWGLNEHHYYTNGDNGGVIILNDNNLYMCLQKCSNKRYK</sequence>
<evidence type="ECO:0000313" key="2">
    <source>
        <dbReference type="Proteomes" id="UP001516400"/>
    </source>
</evidence>
<dbReference type="EMBL" id="JABFTP020000144">
    <property type="protein sequence ID" value="KAL3280599.1"/>
    <property type="molecule type" value="Genomic_DNA"/>
</dbReference>